<gene>
    <name evidence="2" type="ORF">F1737_08605</name>
</gene>
<feature type="transmembrane region" description="Helical" evidence="1">
    <location>
        <begin position="289"/>
        <end position="306"/>
    </location>
</feature>
<dbReference type="KEGG" id="mefw:F1737_08605"/>
<proteinExistence type="predicted"/>
<feature type="transmembrane region" description="Helical" evidence="1">
    <location>
        <begin position="410"/>
        <end position="436"/>
    </location>
</feature>
<reference evidence="2 3" key="1">
    <citation type="submission" date="2019-09" db="EMBL/GenBank/DDBJ databases">
        <title>The complete genome of Methanoplanus sp. FWC-SCC4.</title>
        <authorList>
            <person name="Chen S.-C."/>
            <person name="Zhou Y.-Z."/>
            <person name="Lai M.-C."/>
        </authorList>
    </citation>
    <scope>NUCLEOTIDE SEQUENCE [LARGE SCALE GENOMIC DNA]</scope>
    <source>
        <strain evidence="2 3">FWC-SCC4</strain>
    </source>
</reference>
<feature type="transmembrane region" description="Helical" evidence="1">
    <location>
        <begin position="448"/>
        <end position="468"/>
    </location>
</feature>
<sequence>MSGTKQPQILFPGPLPVSVSIGFIATEQSFDIEKVLKSVKTVFLKMEKILFNTPHTYRFILPFNPGPEHIILESLSKDPIWKKCNEPKVVLLKIPFRDDEIRMPFEGEISFDVEIVSEEGNSKKVSESHYEPVIERSSFVILTGEWEPETTKYRKGSVFDIARNYGRTVVAINPLMEETFEMPHDDRIFESYTQLNDYNSEYLSDYLFQKKALKYISALREECKNAGLSEDAISKIYSQLLPQFIRSRMLSEKYRMYYSIAGTFASILAAMAVLTITLQTLFFPEMPEIVWIEVAEIFLIILLMTGSRYGDFHRKWIDYSFLSERIRAAFFLCIVCITCEKPDTPPHMSLAHRPNDWMVMAFESLTESGKIEYCRLDIPFEPLKKFFASAWIGYKLKFYKERSRSSRKKFFYLAIAGETIFVLTLILAVIHAAGIGHWEIRNVEGSLMLAYLTITLPAVGSAIAAVRVQREYLRNSERYSHIVRHLTAIKNQTRHVRDMGELCGVLEEMNEITLREQQDWRIIFRFRRIEAM</sequence>
<feature type="transmembrane region" description="Helical" evidence="1">
    <location>
        <begin position="256"/>
        <end position="283"/>
    </location>
</feature>
<evidence type="ECO:0000256" key="1">
    <source>
        <dbReference type="SAM" id="Phobius"/>
    </source>
</evidence>
<dbReference type="AlphaFoldDB" id="A0AA97FG05"/>
<evidence type="ECO:0008006" key="4">
    <source>
        <dbReference type="Google" id="ProtNLM"/>
    </source>
</evidence>
<keyword evidence="1" id="KW-0812">Transmembrane</keyword>
<dbReference type="EMBL" id="CP043875">
    <property type="protein sequence ID" value="WOF17333.1"/>
    <property type="molecule type" value="Genomic_DNA"/>
</dbReference>
<protein>
    <recommendedName>
        <fullName evidence="4">SMODS and SLOG-associating 2TM effector domain-containing protein</fullName>
    </recommendedName>
</protein>
<keyword evidence="1" id="KW-0472">Membrane</keyword>
<keyword evidence="1" id="KW-1133">Transmembrane helix</keyword>
<accession>A0AA97FG05</accession>
<dbReference type="Proteomes" id="UP001301797">
    <property type="component" value="Chromosome"/>
</dbReference>
<organism evidence="2 3">
    <name type="scientific">Methanochimaera problematica</name>
    <dbReference type="NCBI Taxonomy" id="2609417"/>
    <lineage>
        <taxon>Archaea</taxon>
        <taxon>Methanobacteriati</taxon>
        <taxon>Methanobacteriota</taxon>
        <taxon>Stenosarchaea group</taxon>
        <taxon>Methanomicrobia</taxon>
        <taxon>Methanomicrobiales</taxon>
        <taxon>Methanomicrobiaceae</taxon>
        <taxon>Methanochimaera</taxon>
    </lineage>
</organism>
<evidence type="ECO:0000313" key="3">
    <source>
        <dbReference type="Proteomes" id="UP001301797"/>
    </source>
</evidence>
<evidence type="ECO:0000313" key="2">
    <source>
        <dbReference type="EMBL" id="WOF17333.1"/>
    </source>
</evidence>
<name>A0AA97FG05_9EURY</name>
<keyword evidence="3" id="KW-1185">Reference proteome</keyword>